<evidence type="ECO:0000313" key="2">
    <source>
        <dbReference type="EMBL" id="ERJ13234.1"/>
    </source>
</evidence>
<accession>U2FQB9</accession>
<dbReference type="Pfam" id="PF09858">
    <property type="entry name" value="DUF2085"/>
    <property type="match status" value="1"/>
</dbReference>
<proteinExistence type="predicted"/>
<name>U2FQB9_9MOLU</name>
<dbReference type="InterPro" id="IPR019206">
    <property type="entry name" value="DUF2085_TM"/>
</dbReference>
<reference evidence="2 3" key="1">
    <citation type="journal article" date="2011" name="J. Bacteriol.">
        <title>Genome sequence of Haloplasma contractile, an unusual contractile bacterium from a deep-sea anoxic brine lake.</title>
        <authorList>
            <person name="Antunes A."/>
            <person name="Alam I."/>
            <person name="El Dorry H."/>
            <person name="Siam R."/>
            <person name="Robertson A."/>
            <person name="Bajic V.B."/>
            <person name="Stingl U."/>
        </authorList>
    </citation>
    <scope>NUCLEOTIDE SEQUENCE [LARGE SCALE GENOMIC DNA]</scope>
    <source>
        <strain evidence="2 3">SSD-17B</strain>
    </source>
</reference>
<keyword evidence="3" id="KW-1185">Reference proteome</keyword>
<dbReference type="InParanoid" id="U2FQB9"/>
<evidence type="ECO:0000313" key="3">
    <source>
        <dbReference type="Proteomes" id="UP000005707"/>
    </source>
</evidence>
<feature type="transmembrane region" description="Helical" evidence="1">
    <location>
        <begin position="85"/>
        <end position="109"/>
    </location>
</feature>
<dbReference type="EMBL" id="AFNU02000002">
    <property type="protein sequence ID" value="ERJ13234.1"/>
    <property type="molecule type" value="Genomic_DNA"/>
</dbReference>
<gene>
    <name evidence="2" type="ORF">HLPCO_000858</name>
</gene>
<sequence length="129" mass="14909">MKLTFWNKLLNRMFMCHQIPSRSFFYKGKQFPICARCTGLLIGYILFIPIAFLIGFKGYMILLILPMVIDGSIQSRTRYESKNGIRLITGILGGIAILYMIFAIFYFGYMHGRAYAENQLPTSIMNRLT</sequence>
<comment type="caution">
    <text evidence="2">The sequence shown here is derived from an EMBL/GenBank/DDBJ whole genome shotgun (WGS) entry which is preliminary data.</text>
</comment>
<dbReference type="AlphaFoldDB" id="U2FQB9"/>
<keyword evidence="1" id="KW-0472">Membrane</keyword>
<organism evidence="2 3">
    <name type="scientific">Haloplasma contractile SSD-17B</name>
    <dbReference type="NCBI Taxonomy" id="1033810"/>
    <lineage>
        <taxon>Bacteria</taxon>
        <taxon>Bacillati</taxon>
        <taxon>Mycoplasmatota</taxon>
        <taxon>Mollicutes</taxon>
        <taxon>Haloplasmatales</taxon>
        <taxon>Haloplasmataceae</taxon>
        <taxon>Haloplasma</taxon>
    </lineage>
</organism>
<reference evidence="2 3" key="2">
    <citation type="journal article" date="2013" name="PLoS ONE">
        <title>INDIGO - INtegrated Data Warehouse of MIcrobial GenOmes with Examples from the Red Sea Extremophiles.</title>
        <authorList>
            <person name="Alam I."/>
            <person name="Antunes A."/>
            <person name="Kamau A.A."/>
            <person name="Ba Alawi W."/>
            <person name="Kalkatawi M."/>
            <person name="Stingl U."/>
            <person name="Bajic V.B."/>
        </authorList>
    </citation>
    <scope>NUCLEOTIDE SEQUENCE [LARGE SCALE GENOMIC DNA]</scope>
    <source>
        <strain evidence="2 3">SSD-17B</strain>
    </source>
</reference>
<dbReference type="Proteomes" id="UP000005707">
    <property type="component" value="Unassembled WGS sequence"/>
</dbReference>
<evidence type="ECO:0000256" key="1">
    <source>
        <dbReference type="SAM" id="Phobius"/>
    </source>
</evidence>
<dbReference type="eggNOG" id="COG3815">
    <property type="taxonomic scope" value="Bacteria"/>
</dbReference>
<feature type="transmembrane region" description="Helical" evidence="1">
    <location>
        <begin position="41"/>
        <end position="65"/>
    </location>
</feature>
<keyword evidence="1" id="KW-0812">Transmembrane</keyword>
<dbReference type="RefSeq" id="WP_008826756.1">
    <property type="nucleotide sequence ID" value="NZ_AFNU02000002.1"/>
</dbReference>
<keyword evidence="1" id="KW-1133">Transmembrane helix</keyword>
<protein>
    <submittedName>
        <fullName evidence="2">Membrane protein</fullName>
    </submittedName>
</protein>